<dbReference type="InterPro" id="IPR006620">
    <property type="entry name" value="Pro_4_hyd_alph"/>
</dbReference>
<keyword evidence="10" id="KW-0560">Oxidoreductase</keyword>
<organism evidence="15 16">
    <name type="scientific">Biomphalaria glabrata</name>
    <name type="common">Bloodfluke planorb</name>
    <name type="synonym">Freshwater snail</name>
    <dbReference type="NCBI Taxonomy" id="6526"/>
    <lineage>
        <taxon>Eukaryota</taxon>
        <taxon>Metazoa</taxon>
        <taxon>Spiralia</taxon>
        <taxon>Lophotrochozoa</taxon>
        <taxon>Mollusca</taxon>
        <taxon>Gastropoda</taxon>
        <taxon>Heterobranchia</taxon>
        <taxon>Euthyneura</taxon>
        <taxon>Panpulmonata</taxon>
        <taxon>Hygrophila</taxon>
        <taxon>Lymnaeoidea</taxon>
        <taxon>Planorbidae</taxon>
        <taxon>Biomphalaria</taxon>
    </lineage>
</organism>
<feature type="chain" id="PRO_5040788097" description="procollagen-proline 4-dioxygenase" evidence="13">
    <location>
        <begin position="24"/>
        <end position="527"/>
    </location>
</feature>
<dbReference type="OrthoDB" id="420380at2759"/>
<evidence type="ECO:0000256" key="9">
    <source>
        <dbReference type="ARBA" id="ARBA00022964"/>
    </source>
</evidence>
<keyword evidence="7" id="KW-0256">Endoplasmic reticulum</keyword>
<dbReference type="Pfam" id="PF13640">
    <property type="entry name" value="2OG-FeII_Oxy_3"/>
    <property type="match status" value="1"/>
</dbReference>
<dbReference type="InterPro" id="IPR044862">
    <property type="entry name" value="Pro_4_hyd_alph_FE2OG_OXY"/>
</dbReference>
<keyword evidence="11" id="KW-0408">Iron</keyword>
<name>A0A9W3BH19_BIOGL</name>
<evidence type="ECO:0000256" key="8">
    <source>
        <dbReference type="ARBA" id="ARBA00022896"/>
    </source>
</evidence>
<gene>
    <name evidence="16" type="primary">LOC106058828</name>
</gene>
<protein>
    <recommendedName>
        <fullName evidence="5">procollagen-proline 4-dioxygenase</fullName>
        <ecNumber evidence="5">1.14.11.2</ecNumber>
    </recommendedName>
</protein>
<comment type="similarity">
    <text evidence="4">Belongs to the P4HA family.</text>
</comment>
<feature type="signal peptide" evidence="13">
    <location>
        <begin position="1"/>
        <end position="23"/>
    </location>
</feature>
<dbReference type="GO" id="GO:0031418">
    <property type="term" value="F:L-ascorbic acid binding"/>
    <property type="evidence" value="ECO:0007669"/>
    <property type="project" value="UniProtKB-KW"/>
</dbReference>
<evidence type="ECO:0000256" key="4">
    <source>
        <dbReference type="ARBA" id="ARBA00006511"/>
    </source>
</evidence>
<evidence type="ECO:0000313" key="15">
    <source>
        <dbReference type="Proteomes" id="UP001165740"/>
    </source>
</evidence>
<evidence type="ECO:0000256" key="6">
    <source>
        <dbReference type="ARBA" id="ARBA00022723"/>
    </source>
</evidence>
<dbReference type="GO" id="GO:0005506">
    <property type="term" value="F:iron ion binding"/>
    <property type="evidence" value="ECO:0007669"/>
    <property type="project" value="InterPro"/>
</dbReference>
<proteinExistence type="inferred from homology"/>
<dbReference type="PROSITE" id="PS51471">
    <property type="entry name" value="FE2OG_OXY"/>
    <property type="match status" value="1"/>
</dbReference>
<evidence type="ECO:0000256" key="5">
    <source>
        <dbReference type="ARBA" id="ARBA00012269"/>
    </source>
</evidence>
<dbReference type="PANTHER" id="PTHR10869:SF244">
    <property type="entry name" value="PROLYL 4-HYDROXYLASE SUBUNIT ALPHA-2"/>
    <property type="match status" value="1"/>
</dbReference>
<keyword evidence="15" id="KW-1185">Reference proteome</keyword>
<keyword evidence="8" id="KW-0847">Vitamin C</keyword>
<evidence type="ECO:0000256" key="13">
    <source>
        <dbReference type="SAM" id="SignalP"/>
    </source>
</evidence>
<dbReference type="InterPro" id="IPR045054">
    <property type="entry name" value="P4HA-like"/>
</dbReference>
<sequence length="527" mass="60536">MNKVIRIIVSLTCVLTLVQRTSSDVMMSSMKIERMVENEESLLQQLKTFIDDQLDRIKVMTQFFADRWLEIHMDNSTTQAELDHPNAIFLVIKHFSEKYGTALGNKLDIFLQFATLPDDIFLSDEEDIHTASLALIRLQKLYNLSVSDMINGDYLGFKGPSLTSLDAFEIGLHALEDKDINKSLEWLHASLATQSDGTYSQWKGEEKLDIATVKAIMGHTYLYFGEVEEAESLDNETKTLNTNHSLVLRVKNALRKTETEEDGAELEESSIYYDNYTKLCRLQSQLYEEPPNDVRLVCRYRETLLPYYRFQEELLSISPFVSLIYKFTTDAESEFFKTAVRNKLVRGRTFKGKHPGVVSKGRTGHIAWVDNEDSELANQVAEKITQVTGLKASRIDYSAESYQVVNYGLAGHYYVHMDAKQDTFERILTFLIYLSDVEMGGNTIFPNVGISVSPQKNMALLWYNYNPAHELDILTEHAGCPVLKGQKWILTKWILPGKSNIFRRRCGLKPNLTQLDIEDKMRRKYRT</sequence>
<dbReference type="GO" id="GO:0005788">
    <property type="term" value="C:endoplasmic reticulum lumen"/>
    <property type="evidence" value="ECO:0007669"/>
    <property type="project" value="UniProtKB-SubCell"/>
</dbReference>
<dbReference type="InterPro" id="IPR005123">
    <property type="entry name" value="Oxoglu/Fe-dep_dioxygenase_dom"/>
</dbReference>
<accession>A0A9W3BH19</accession>
<evidence type="ECO:0000313" key="16">
    <source>
        <dbReference type="RefSeq" id="XP_055898849.1"/>
    </source>
</evidence>
<evidence type="ECO:0000256" key="1">
    <source>
        <dbReference type="ARBA" id="ARBA00001961"/>
    </source>
</evidence>
<evidence type="ECO:0000256" key="11">
    <source>
        <dbReference type="ARBA" id="ARBA00023004"/>
    </source>
</evidence>
<dbReference type="GO" id="GO:0004656">
    <property type="term" value="F:procollagen-proline 4-dioxygenase activity"/>
    <property type="evidence" value="ECO:0007669"/>
    <property type="project" value="UniProtKB-EC"/>
</dbReference>
<evidence type="ECO:0000259" key="14">
    <source>
        <dbReference type="PROSITE" id="PS51471"/>
    </source>
</evidence>
<keyword evidence="9" id="KW-0223">Dioxygenase</keyword>
<evidence type="ECO:0000256" key="2">
    <source>
        <dbReference type="ARBA" id="ARBA00002035"/>
    </source>
</evidence>
<dbReference type="InterPro" id="IPR011990">
    <property type="entry name" value="TPR-like_helical_dom_sf"/>
</dbReference>
<dbReference type="PANTHER" id="PTHR10869">
    <property type="entry name" value="PROLYL 4-HYDROXYLASE ALPHA SUBUNIT"/>
    <property type="match status" value="1"/>
</dbReference>
<comment type="subcellular location">
    <subcellularLocation>
        <location evidence="3">Endoplasmic reticulum lumen</location>
    </subcellularLocation>
</comment>
<evidence type="ECO:0000256" key="7">
    <source>
        <dbReference type="ARBA" id="ARBA00022824"/>
    </source>
</evidence>
<comment type="cofactor">
    <cofactor evidence="1">
        <name>L-ascorbate</name>
        <dbReference type="ChEBI" id="CHEBI:38290"/>
    </cofactor>
</comment>
<dbReference type="Gene3D" id="1.25.40.10">
    <property type="entry name" value="Tetratricopeptide repeat domain"/>
    <property type="match status" value="1"/>
</dbReference>
<dbReference type="SMART" id="SM00702">
    <property type="entry name" value="P4Hc"/>
    <property type="match status" value="1"/>
</dbReference>
<dbReference type="Gene3D" id="2.60.120.620">
    <property type="entry name" value="q2cbj1_9rhob like domain"/>
    <property type="match status" value="1"/>
</dbReference>
<dbReference type="Pfam" id="PF08336">
    <property type="entry name" value="P4Ha_N"/>
    <property type="match status" value="1"/>
</dbReference>
<dbReference type="Proteomes" id="UP001165740">
    <property type="component" value="Chromosome 9"/>
</dbReference>
<dbReference type="EC" id="1.14.11.2" evidence="5"/>
<keyword evidence="12" id="KW-0325">Glycoprotein</keyword>
<evidence type="ECO:0000256" key="10">
    <source>
        <dbReference type="ARBA" id="ARBA00023002"/>
    </source>
</evidence>
<keyword evidence="6" id="KW-0479">Metal-binding</keyword>
<dbReference type="GeneID" id="106058828"/>
<evidence type="ECO:0000256" key="12">
    <source>
        <dbReference type="ARBA" id="ARBA00023180"/>
    </source>
</evidence>
<comment type="function">
    <text evidence="2">Catalyzes the post-translational formation of 4-hydroxyproline in -Xaa-Pro-Gly- sequences in collagens and other proteins.</text>
</comment>
<dbReference type="InterPro" id="IPR013547">
    <property type="entry name" value="P4H_N"/>
</dbReference>
<keyword evidence="13" id="KW-0732">Signal</keyword>
<dbReference type="AlphaFoldDB" id="A0A9W3BH19"/>
<reference evidence="16" key="1">
    <citation type="submission" date="2025-08" db="UniProtKB">
        <authorList>
            <consortium name="RefSeq"/>
        </authorList>
    </citation>
    <scope>IDENTIFICATION</scope>
</reference>
<dbReference type="OMA" id="MFRWPCV"/>
<feature type="domain" description="Fe2OG dioxygenase" evidence="14">
    <location>
        <begin position="398"/>
        <end position="496"/>
    </location>
</feature>
<evidence type="ECO:0000256" key="3">
    <source>
        <dbReference type="ARBA" id="ARBA00004319"/>
    </source>
</evidence>
<dbReference type="RefSeq" id="XP_055898849.1">
    <property type="nucleotide sequence ID" value="XM_056042874.1"/>
</dbReference>